<accession>A0AAN9UEU7</accession>
<evidence type="ECO:0000259" key="8">
    <source>
        <dbReference type="Pfam" id="PF01494"/>
    </source>
</evidence>
<dbReference type="InterPro" id="IPR036188">
    <property type="entry name" value="FAD/NAD-bd_sf"/>
</dbReference>
<gene>
    <name evidence="9" type="ORF">SLS62_009327</name>
</gene>
<name>A0AAN9UEU7_9PEZI</name>
<dbReference type="PANTHER" id="PTHR47178">
    <property type="entry name" value="MONOOXYGENASE, FAD-BINDING"/>
    <property type="match status" value="1"/>
</dbReference>
<dbReference type="SUPFAM" id="SSF51905">
    <property type="entry name" value="FAD/NAD(P)-binding domain"/>
    <property type="match status" value="1"/>
</dbReference>
<dbReference type="Gene3D" id="3.50.50.60">
    <property type="entry name" value="FAD/NAD(P)-binding domain"/>
    <property type="match status" value="2"/>
</dbReference>
<organism evidence="9 10">
    <name type="scientific">Diatrype stigma</name>
    <dbReference type="NCBI Taxonomy" id="117547"/>
    <lineage>
        <taxon>Eukaryota</taxon>
        <taxon>Fungi</taxon>
        <taxon>Dikarya</taxon>
        <taxon>Ascomycota</taxon>
        <taxon>Pezizomycotina</taxon>
        <taxon>Sordariomycetes</taxon>
        <taxon>Xylariomycetidae</taxon>
        <taxon>Xylariales</taxon>
        <taxon>Diatrypaceae</taxon>
        <taxon>Diatrype</taxon>
    </lineage>
</organism>
<dbReference type="EMBL" id="JAKJXP020000096">
    <property type="protein sequence ID" value="KAK7746606.1"/>
    <property type="molecule type" value="Genomic_DNA"/>
</dbReference>
<keyword evidence="5" id="KW-0274">FAD</keyword>
<evidence type="ECO:0000256" key="2">
    <source>
        <dbReference type="ARBA" id="ARBA00005179"/>
    </source>
</evidence>
<keyword evidence="7" id="KW-0503">Monooxygenase</keyword>
<dbReference type="GO" id="GO:0004497">
    <property type="term" value="F:monooxygenase activity"/>
    <property type="evidence" value="ECO:0007669"/>
    <property type="project" value="UniProtKB-KW"/>
</dbReference>
<evidence type="ECO:0000256" key="5">
    <source>
        <dbReference type="ARBA" id="ARBA00022827"/>
    </source>
</evidence>
<comment type="pathway">
    <text evidence="2">Secondary metabolite biosynthesis.</text>
</comment>
<dbReference type="Proteomes" id="UP001320420">
    <property type="component" value="Unassembled WGS sequence"/>
</dbReference>
<evidence type="ECO:0000313" key="9">
    <source>
        <dbReference type="EMBL" id="KAK7746606.1"/>
    </source>
</evidence>
<dbReference type="PRINTS" id="PR00420">
    <property type="entry name" value="RNGMNOXGNASE"/>
</dbReference>
<proteinExistence type="inferred from homology"/>
<protein>
    <recommendedName>
        <fullName evidence="8">FAD-binding domain-containing protein</fullName>
    </recommendedName>
</protein>
<reference evidence="9 10" key="1">
    <citation type="submission" date="2024-02" db="EMBL/GenBank/DDBJ databases">
        <title>De novo assembly and annotation of 12 fungi associated with fruit tree decline syndrome in Ontario, Canada.</title>
        <authorList>
            <person name="Sulman M."/>
            <person name="Ellouze W."/>
            <person name="Ilyukhin E."/>
        </authorList>
    </citation>
    <scope>NUCLEOTIDE SEQUENCE [LARGE SCALE GENOMIC DNA]</scope>
    <source>
        <strain evidence="9 10">M11/M66-122</strain>
    </source>
</reference>
<comment type="similarity">
    <text evidence="3">Belongs to the paxM FAD-dependent monooxygenase family.</text>
</comment>
<evidence type="ECO:0000256" key="1">
    <source>
        <dbReference type="ARBA" id="ARBA00001974"/>
    </source>
</evidence>
<dbReference type="GO" id="GO:0071949">
    <property type="term" value="F:FAD binding"/>
    <property type="evidence" value="ECO:0007669"/>
    <property type="project" value="InterPro"/>
</dbReference>
<feature type="domain" description="FAD-binding" evidence="8">
    <location>
        <begin position="21"/>
        <end position="87"/>
    </location>
</feature>
<dbReference type="InterPro" id="IPR002938">
    <property type="entry name" value="FAD-bd"/>
</dbReference>
<dbReference type="AlphaFoldDB" id="A0AAN9UEU7"/>
<dbReference type="PANTHER" id="PTHR47178:SF4">
    <property type="entry name" value="FAD-DEPENDENT MONOOXYGENASE APTC"/>
    <property type="match status" value="1"/>
</dbReference>
<keyword evidence="6" id="KW-0560">Oxidoreductase</keyword>
<evidence type="ECO:0000256" key="7">
    <source>
        <dbReference type="ARBA" id="ARBA00023033"/>
    </source>
</evidence>
<comment type="caution">
    <text evidence="9">The sequence shown here is derived from an EMBL/GenBank/DDBJ whole genome shotgun (WGS) entry which is preliminary data.</text>
</comment>
<evidence type="ECO:0000256" key="3">
    <source>
        <dbReference type="ARBA" id="ARBA00007992"/>
    </source>
</evidence>
<keyword evidence="10" id="KW-1185">Reference proteome</keyword>
<evidence type="ECO:0000313" key="10">
    <source>
        <dbReference type="Proteomes" id="UP001320420"/>
    </source>
</evidence>
<keyword evidence="4" id="KW-0285">Flavoprotein</keyword>
<dbReference type="Pfam" id="PF01494">
    <property type="entry name" value="FAD_binding_3"/>
    <property type="match status" value="1"/>
</dbReference>
<comment type="cofactor">
    <cofactor evidence="1">
        <name>FAD</name>
        <dbReference type="ChEBI" id="CHEBI:57692"/>
    </cofactor>
</comment>
<evidence type="ECO:0000256" key="6">
    <source>
        <dbReference type="ARBA" id="ARBA00023002"/>
    </source>
</evidence>
<sequence length="427" mass="46160">MAKQRVKQKVKEQVKELGKKRVRIVGAGLAGLTLGRTLLQRGVPAVLYDRRPEARRHGYAVTLHEPAYRPLLDLLGLDLETFRHRVAVDARHGHRGTGRIDPALLVRRAPGVDYATSFRANRHNLVKLLAEDLDIRHGDEVESVSPGTAPGLVALHMEGAAAPNLVGLNSYYKMMRIPYQVPPPFSLQTDCLVGADGALSAVRRALAPDTPVGILPYVVYSGWRRLTQKQFNDHCAPAMQGSTVIETRTGGGEAGGAVLSVTVNDAHTGALDVGWAYSRPVRGGAADPLHMPNREVDEAKHVPKALYEELGALGELEQPFRYMLDPELTKVDGHALHWLMRTALVDSEDLYALAGTGAFLVGDAAHAQPILGGEGALSAITDAVGLGNCIADHGPSGIPAWYDTRYDEWEAGVRNSVKAIREIHGGR</sequence>
<evidence type="ECO:0000256" key="4">
    <source>
        <dbReference type="ARBA" id="ARBA00022630"/>
    </source>
</evidence>